<dbReference type="EC" id="3.2.1.86" evidence="9"/>
<dbReference type="GO" id="GO:0008706">
    <property type="term" value="F:6-phospho-beta-glucosidase activity"/>
    <property type="evidence" value="ECO:0007669"/>
    <property type="project" value="UniProtKB-EC"/>
</dbReference>
<evidence type="ECO:0000256" key="7">
    <source>
        <dbReference type="RuleBase" id="RU361152"/>
    </source>
</evidence>
<keyword evidence="3 7" id="KW-0378">Hydrolase</keyword>
<evidence type="ECO:0000256" key="4">
    <source>
        <dbReference type="ARBA" id="ARBA00023027"/>
    </source>
</evidence>
<dbReference type="PANTHER" id="PTHR32092:SF5">
    <property type="entry name" value="6-PHOSPHO-BETA-GLUCOSIDASE"/>
    <property type="match status" value="1"/>
</dbReference>
<dbReference type="InterPro" id="IPR036291">
    <property type="entry name" value="NAD(P)-bd_dom_sf"/>
</dbReference>
<keyword evidence="10" id="KW-1185">Reference proteome</keyword>
<gene>
    <name evidence="9" type="ORF">J2S15_002154</name>
</gene>
<evidence type="ECO:0000256" key="2">
    <source>
        <dbReference type="ARBA" id="ARBA00022723"/>
    </source>
</evidence>
<proteinExistence type="inferred from homology"/>
<dbReference type="InterPro" id="IPR001088">
    <property type="entry name" value="Glyco_hydro_4"/>
</dbReference>
<evidence type="ECO:0000313" key="10">
    <source>
        <dbReference type="Proteomes" id="UP001230220"/>
    </source>
</evidence>
<sequence length="474" mass="53036">MKKLKIATIGGGSSYTPELIEGFIKRKDVLPIKEIWLVDIEEGKEKLEIVGAMAQRMVKAAGLDWEVHLTLDRREALKDADFVSTQFRVGLLDARIKDERIPLSHGILGQETNGAGGMFKAFRTIPVILGIVEDMKELCPDAWLVNFTNPSGMVTEAVMRYGNWNKVVGLCNVPIVCRKIAAGGLNTTEDQLTFKFAGLNHFHWHRVWDREGNEQTQYLLDNIYATEDGMSVAMGNVMSGLGKGEKDEAMSDSGVKNIPMISFLKDQVKDLHIIPCMYHRYYYITDDMLQEEIESYKEGKTRAEEVKRTEARLFELYKDPNLDYKPEELGQRGGTYYSDAACELISAIHNDSRVEMVVSTKNNGAVPDLPSDCVVEVNAVIRSSGPQPISWGRFEPSTRGLLELMKDMELTTIEAAYTGNYGKALQAFTINPLVPSGKIAKTLLDEMLVAHKKHLPQFKDKIAELEAEGVTYNG</sequence>
<dbReference type="InterPro" id="IPR022616">
    <property type="entry name" value="Glyco_hydro_4_C"/>
</dbReference>
<feature type="domain" description="Glycosyl hydrolase family 4 C-terminal" evidence="8">
    <location>
        <begin position="196"/>
        <end position="434"/>
    </location>
</feature>
<evidence type="ECO:0000256" key="1">
    <source>
        <dbReference type="ARBA" id="ARBA00010141"/>
    </source>
</evidence>
<evidence type="ECO:0000259" key="8">
    <source>
        <dbReference type="Pfam" id="PF11975"/>
    </source>
</evidence>
<keyword evidence="2" id="KW-0479">Metal-binding</keyword>
<dbReference type="SUPFAM" id="SSF51735">
    <property type="entry name" value="NAD(P)-binding Rossmann-fold domains"/>
    <property type="match status" value="1"/>
</dbReference>
<dbReference type="PANTHER" id="PTHR32092">
    <property type="entry name" value="6-PHOSPHO-BETA-GLUCOSIDASE-RELATED"/>
    <property type="match status" value="1"/>
</dbReference>
<dbReference type="EMBL" id="JAUSUR010000003">
    <property type="protein sequence ID" value="MDQ0361407.1"/>
    <property type="molecule type" value="Genomic_DNA"/>
</dbReference>
<keyword evidence="4 7" id="KW-0520">NAD</keyword>
<dbReference type="SUPFAM" id="SSF56327">
    <property type="entry name" value="LDH C-terminal domain-like"/>
    <property type="match status" value="1"/>
</dbReference>
<comment type="caution">
    <text evidence="9">The sequence shown here is derived from an EMBL/GenBank/DDBJ whole genome shotgun (WGS) entry which is preliminary data.</text>
</comment>
<dbReference type="Gene3D" id="3.40.50.720">
    <property type="entry name" value="NAD(P)-binding Rossmann-like Domain"/>
    <property type="match status" value="1"/>
</dbReference>
<dbReference type="PROSITE" id="PS01324">
    <property type="entry name" value="GLYCOSYL_HYDROL_F4"/>
    <property type="match status" value="1"/>
</dbReference>
<comment type="cofactor">
    <cofactor evidence="7">
        <name>NAD(+)</name>
        <dbReference type="ChEBI" id="CHEBI:57540"/>
    </cofactor>
    <text evidence="7">Binds 1 NAD(+) per subunit.</text>
</comment>
<organism evidence="9 10">
    <name type="scientific">Breznakia pachnodae</name>
    <dbReference type="NCBI Taxonomy" id="265178"/>
    <lineage>
        <taxon>Bacteria</taxon>
        <taxon>Bacillati</taxon>
        <taxon>Bacillota</taxon>
        <taxon>Erysipelotrichia</taxon>
        <taxon>Erysipelotrichales</taxon>
        <taxon>Erysipelotrichaceae</taxon>
        <taxon>Breznakia</taxon>
    </lineage>
</organism>
<keyword evidence="6 7" id="KW-0326">Glycosidase</keyword>
<evidence type="ECO:0000256" key="3">
    <source>
        <dbReference type="ARBA" id="ARBA00022801"/>
    </source>
</evidence>
<evidence type="ECO:0000256" key="6">
    <source>
        <dbReference type="ARBA" id="ARBA00023295"/>
    </source>
</evidence>
<dbReference type="RefSeq" id="WP_307408102.1">
    <property type="nucleotide sequence ID" value="NZ_JAUSUR010000003.1"/>
</dbReference>
<dbReference type="PRINTS" id="PR00732">
    <property type="entry name" value="GLHYDRLASE4"/>
</dbReference>
<dbReference type="InterPro" id="IPR015955">
    <property type="entry name" value="Lactate_DH/Glyco_Ohase_4_C"/>
</dbReference>
<protein>
    <submittedName>
        <fullName evidence="9">6-phospho-beta-glucosidase</fullName>
        <ecNumber evidence="9">3.2.1.86</ecNumber>
    </submittedName>
</protein>
<dbReference type="CDD" id="cd05296">
    <property type="entry name" value="GH4_P_beta_glucosidase"/>
    <property type="match status" value="1"/>
</dbReference>
<evidence type="ECO:0000256" key="5">
    <source>
        <dbReference type="ARBA" id="ARBA00023211"/>
    </source>
</evidence>
<dbReference type="Pfam" id="PF02056">
    <property type="entry name" value="Glyco_hydro_4"/>
    <property type="match status" value="1"/>
</dbReference>
<dbReference type="Gene3D" id="3.90.110.10">
    <property type="entry name" value="Lactate dehydrogenase/glycoside hydrolase, family 4, C-terminal"/>
    <property type="match status" value="1"/>
</dbReference>
<dbReference type="InterPro" id="IPR019802">
    <property type="entry name" value="GlycHydrolase_4_CS"/>
</dbReference>
<keyword evidence="5" id="KW-0464">Manganese</keyword>
<comment type="similarity">
    <text evidence="1 7">Belongs to the glycosyl hydrolase 4 family.</text>
</comment>
<name>A0ABU0E3D4_9FIRM</name>
<accession>A0ABU0E3D4</accession>
<dbReference type="Proteomes" id="UP001230220">
    <property type="component" value="Unassembled WGS sequence"/>
</dbReference>
<dbReference type="Pfam" id="PF11975">
    <property type="entry name" value="Glyco_hydro_4C"/>
    <property type="match status" value="1"/>
</dbReference>
<evidence type="ECO:0000313" key="9">
    <source>
        <dbReference type="EMBL" id="MDQ0361407.1"/>
    </source>
</evidence>
<reference evidence="9 10" key="1">
    <citation type="submission" date="2023-07" db="EMBL/GenBank/DDBJ databases">
        <title>Genomic Encyclopedia of Type Strains, Phase IV (KMG-IV): sequencing the most valuable type-strain genomes for metagenomic binning, comparative biology and taxonomic classification.</title>
        <authorList>
            <person name="Goeker M."/>
        </authorList>
    </citation>
    <scope>NUCLEOTIDE SEQUENCE [LARGE SCALE GENOMIC DNA]</scope>
    <source>
        <strain evidence="9 10">DSM 16784</strain>
    </source>
</reference>